<keyword evidence="4" id="KW-0325">Glycoprotein</keyword>
<dbReference type="CDD" id="cd01837">
    <property type="entry name" value="SGNH_plant_lipase_like"/>
    <property type="match status" value="1"/>
</dbReference>
<keyword evidence="3" id="KW-0378">Hydrolase</keyword>
<dbReference type="EnsemblPlants" id="AUR62021033-RA">
    <property type="protein sequence ID" value="AUR62021033-RA:cds"/>
    <property type="gene ID" value="AUR62021033"/>
</dbReference>
<gene>
    <name evidence="6" type="primary">LOC110714842</name>
</gene>
<dbReference type="InterPro" id="IPR035669">
    <property type="entry name" value="SGNH_plant_lipase-like"/>
</dbReference>
<evidence type="ECO:0000256" key="4">
    <source>
        <dbReference type="ARBA" id="ARBA00023180"/>
    </source>
</evidence>
<dbReference type="OMA" id="FLCAEIR"/>
<proteinExistence type="inferred from homology"/>
<dbReference type="GO" id="GO:0016788">
    <property type="term" value="F:hydrolase activity, acting on ester bonds"/>
    <property type="evidence" value="ECO:0007669"/>
    <property type="project" value="InterPro"/>
</dbReference>
<reference evidence="6" key="1">
    <citation type="journal article" date="2017" name="Nature">
        <title>The genome of Chenopodium quinoa.</title>
        <authorList>
            <person name="Jarvis D.E."/>
            <person name="Ho Y.S."/>
            <person name="Lightfoot D.J."/>
            <person name="Schmoeckel S.M."/>
            <person name="Li B."/>
            <person name="Borm T.J.A."/>
            <person name="Ohyanagi H."/>
            <person name="Mineta K."/>
            <person name="Michell C.T."/>
            <person name="Saber N."/>
            <person name="Kharbatia N.M."/>
            <person name="Rupper R.R."/>
            <person name="Sharp A.R."/>
            <person name="Dally N."/>
            <person name="Boughton B.A."/>
            <person name="Woo Y.H."/>
            <person name="Gao G."/>
            <person name="Schijlen E.G.W.M."/>
            <person name="Guo X."/>
            <person name="Momin A.A."/>
            <person name="Negrao S."/>
            <person name="Al-Babili S."/>
            <person name="Gehring C."/>
            <person name="Roessner U."/>
            <person name="Jung C."/>
            <person name="Murphy K."/>
            <person name="Arold S.T."/>
            <person name="Gojobori T."/>
            <person name="van der Linden C.G."/>
            <person name="van Loo E.N."/>
            <person name="Jellen E.N."/>
            <person name="Maughan P.J."/>
            <person name="Tester M."/>
        </authorList>
    </citation>
    <scope>NUCLEOTIDE SEQUENCE [LARGE SCALE GENOMIC DNA]</scope>
    <source>
        <strain evidence="6">cv. PI 614886</strain>
    </source>
</reference>
<feature type="chain" id="PRO_5030679318" evidence="5">
    <location>
        <begin position="27"/>
        <end position="370"/>
    </location>
</feature>
<keyword evidence="7" id="KW-1185">Reference proteome</keyword>
<keyword evidence="2 5" id="KW-0732">Signal</keyword>
<sequence length="370" mass="40827">MANNAKTYVNLVFLLAIALSLHVIQGQVQPPIDAIYQFGDSISDTGNLIRDNFIGEHSPFASLPYGQDFFHEATGRCSNGRLMIDFFAEYFKFPYLDAYLNKAGNFSHGVNFAVAGSTALTTGTLALKGIISPLTWSSLSVQLNWFQSYLTSICPDLNDCKNKLANALFIIESGGNDINYAVMERKNIQGIYGMVPEVIGAVKAAIEEVINFGATRVVVPGNFLFGCMPIYLYMFPPNNATLYDELHCVEQLIELSTFQNNFLQKTLKELQAEHPLVKIVYADYFNAMKGLLQNATALGFDETLRTCCGMGDNSANFGITKICGFKGVPVCPNPDKSVSWDGIHMTERAYKIMADWLLQHNILPAISKAA</sequence>
<dbReference type="PANTHER" id="PTHR22835">
    <property type="entry name" value="ZINC FINGER FYVE DOMAIN CONTAINING PROTEIN"/>
    <property type="match status" value="1"/>
</dbReference>
<evidence type="ECO:0000313" key="7">
    <source>
        <dbReference type="Proteomes" id="UP000596660"/>
    </source>
</evidence>
<organism evidence="6 7">
    <name type="scientific">Chenopodium quinoa</name>
    <name type="common">Quinoa</name>
    <dbReference type="NCBI Taxonomy" id="63459"/>
    <lineage>
        <taxon>Eukaryota</taxon>
        <taxon>Viridiplantae</taxon>
        <taxon>Streptophyta</taxon>
        <taxon>Embryophyta</taxon>
        <taxon>Tracheophyta</taxon>
        <taxon>Spermatophyta</taxon>
        <taxon>Magnoliopsida</taxon>
        <taxon>eudicotyledons</taxon>
        <taxon>Gunneridae</taxon>
        <taxon>Pentapetalae</taxon>
        <taxon>Caryophyllales</taxon>
        <taxon>Chenopodiaceae</taxon>
        <taxon>Chenopodioideae</taxon>
        <taxon>Atripliceae</taxon>
        <taxon>Chenopodium</taxon>
    </lineage>
</organism>
<dbReference type="AlphaFoldDB" id="A0A803LZY2"/>
<dbReference type="PANTHER" id="PTHR22835:SF517">
    <property type="entry name" value="GDSL-LIKE LIPASE_ACYLHYDROLASE FAMILY PROTEIN, EXPRESSED"/>
    <property type="match status" value="1"/>
</dbReference>
<evidence type="ECO:0000313" key="6">
    <source>
        <dbReference type="EnsemblPlants" id="AUR62021033-RA:cds"/>
    </source>
</evidence>
<dbReference type="GeneID" id="110714842"/>
<name>A0A803LZY2_CHEQI</name>
<dbReference type="InterPro" id="IPR001087">
    <property type="entry name" value="GDSL"/>
</dbReference>
<evidence type="ECO:0000256" key="3">
    <source>
        <dbReference type="ARBA" id="ARBA00022801"/>
    </source>
</evidence>
<evidence type="ECO:0000256" key="1">
    <source>
        <dbReference type="ARBA" id="ARBA00008668"/>
    </source>
</evidence>
<dbReference type="Pfam" id="PF00657">
    <property type="entry name" value="Lipase_GDSL"/>
    <property type="match status" value="1"/>
</dbReference>
<dbReference type="KEGG" id="cqi:110714842"/>
<reference evidence="6" key="2">
    <citation type="submission" date="2021-03" db="UniProtKB">
        <authorList>
            <consortium name="EnsemblPlants"/>
        </authorList>
    </citation>
    <scope>IDENTIFICATION</scope>
</reference>
<dbReference type="SUPFAM" id="SSF52266">
    <property type="entry name" value="SGNH hydrolase"/>
    <property type="match status" value="1"/>
</dbReference>
<dbReference type="InterPro" id="IPR036514">
    <property type="entry name" value="SGNH_hydro_sf"/>
</dbReference>
<dbReference type="Gene3D" id="3.40.50.1110">
    <property type="entry name" value="SGNH hydrolase"/>
    <property type="match status" value="1"/>
</dbReference>
<evidence type="ECO:0000256" key="2">
    <source>
        <dbReference type="ARBA" id="ARBA00022729"/>
    </source>
</evidence>
<accession>A0A803LZY2</accession>
<dbReference type="Gramene" id="AUR62021033-RA">
    <property type="protein sequence ID" value="AUR62021033-RA:cds"/>
    <property type="gene ID" value="AUR62021033"/>
</dbReference>
<dbReference type="Proteomes" id="UP000596660">
    <property type="component" value="Unplaced"/>
</dbReference>
<dbReference type="OrthoDB" id="1600564at2759"/>
<comment type="similarity">
    <text evidence="1">Belongs to the 'GDSL' lipolytic enzyme family.</text>
</comment>
<evidence type="ECO:0000256" key="5">
    <source>
        <dbReference type="SAM" id="SignalP"/>
    </source>
</evidence>
<protein>
    <submittedName>
        <fullName evidence="6">Uncharacterized protein</fullName>
    </submittedName>
</protein>
<dbReference type="RefSeq" id="XP_021749086.1">
    <property type="nucleotide sequence ID" value="XM_021893394.1"/>
</dbReference>
<feature type="signal peptide" evidence="5">
    <location>
        <begin position="1"/>
        <end position="26"/>
    </location>
</feature>